<dbReference type="Pfam" id="PF07030">
    <property type="entry name" value="Phage_Mu_Gp36"/>
    <property type="match status" value="1"/>
</dbReference>
<dbReference type="AlphaFoldDB" id="A0A4P2QP81"/>
<name>A0A4P2QP81_SORCE</name>
<sequence>MAYVAPAYITSQDLINRVSARTLTQYCDDDGDGVADPAVVEMLIQEASAWSEAYLLDSFDLTEIGQLAQDPLFKGAVCDIALSLMGERRAEFGGAEPNLKEGRYGKYPYGDRRDRGERTLDRLGKSYLRSGVEKAAGDNQSLVRPAAFSEELDGW</sequence>
<evidence type="ECO:0000313" key="2">
    <source>
        <dbReference type="Proteomes" id="UP000295497"/>
    </source>
</evidence>
<protein>
    <submittedName>
        <fullName evidence="1">Uncharacterized protein</fullName>
    </submittedName>
</protein>
<gene>
    <name evidence="1" type="ORF">SOCE836_040650</name>
</gene>
<proteinExistence type="predicted"/>
<dbReference type="RefSeq" id="WP_129575630.1">
    <property type="nucleotide sequence ID" value="NZ_CP012672.1"/>
</dbReference>
<evidence type="ECO:0000313" key="1">
    <source>
        <dbReference type="EMBL" id="AUX31930.1"/>
    </source>
</evidence>
<dbReference type="Proteomes" id="UP000295497">
    <property type="component" value="Chromosome"/>
</dbReference>
<dbReference type="InterPro" id="IPR009752">
    <property type="entry name" value="Phage_Mu_GpJ"/>
</dbReference>
<reference evidence="1 2" key="1">
    <citation type="submission" date="2015-09" db="EMBL/GenBank/DDBJ databases">
        <title>Sorangium comparison.</title>
        <authorList>
            <person name="Zaburannyi N."/>
            <person name="Bunk B."/>
            <person name="Overmann J."/>
            <person name="Mueller R."/>
        </authorList>
    </citation>
    <scope>NUCLEOTIDE SEQUENCE [LARGE SCALE GENOMIC DNA]</scope>
    <source>
        <strain evidence="1 2">So ce836</strain>
    </source>
</reference>
<dbReference type="EMBL" id="CP012672">
    <property type="protein sequence ID" value="AUX31930.1"/>
    <property type="molecule type" value="Genomic_DNA"/>
</dbReference>
<accession>A0A4P2QP81</accession>
<organism evidence="1 2">
    <name type="scientific">Sorangium cellulosum</name>
    <name type="common">Polyangium cellulosum</name>
    <dbReference type="NCBI Taxonomy" id="56"/>
    <lineage>
        <taxon>Bacteria</taxon>
        <taxon>Pseudomonadati</taxon>
        <taxon>Myxococcota</taxon>
        <taxon>Polyangia</taxon>
        <taxon>Polyangiales</taxon>
        <taxon>Polyangiaceae</taxon>
        <taxon>Sorangium</taxon>
    </lineage>
</organism>